<dbReference type="OrthoDB" id="9810980at2"/>
<dbReference type="InterPro" id="IPR006144">
    <property type="entry name" value="Secretion_HlyD_CS"/>
</dbReference>
<evidence type="ECO:0000256" key="9">
    <source>
        <dbReference type="SAM" id="Coils"/>
    </source>
</evidence>
<evidence type="ECO:0000256" key="2">
    <source>
        <dbReference type="ARBA" id="ARBA00009477"/>
    </source>
</evidence>
<dbReference type="HOGENOM" id="CLU_023976_8_0_7"/>
<evidence type="ECO:0000259" key="11">
    <source>
        <dbReference type="Pfam" id="PF25994"/>
    </source>
</evidence>
<feature type="transmembrane region" description="Helical" evidence="10">
    <location>
        <begin position="16"/>
        <end position="35"/>
    </location>
</feature>
<dbReference type="SMR" id="Q74GH0"/>
<dbReference type="RefSeq" id="WP_010940949.1">
    <property type="nucleotide sequence ID" value="NC_002939.5"/>
</dbReference>
<dbReference type="PATRIC" id="fig|243231.5.peg.274"/>
<comment type="subcellular location">
    <subcellularLocation>
        <location evidence="1">Cell inner membrane</location>
        <topology evidence="1">Single-pass membrane protein</topology>
    </subcellularLocation>
</comment>
<comment type="similarity">
    <text evidence="2">Belongs to the membrane fusion protein (MFP) (TC 8.A.1) family.</text>
</comment>
<evidence type="ECO:0000313" key="13">
    <source>
        <dbReference type="EMBL" id="AAR33610.1"/>
    </source>
</evidence>
<dbReference type="PANTHER" id="PTHR30386:SF26">
    <property type="entry name" value="TRANSPORT PROTEIN COMB"/>
    <property type="match status" value="1"/>
</dbReference>
<keyword evidence="7 10" id="KW-1133">Transmembrane helix</keyword>
<evidence type="ECO:0000256" key="4">
    <source>
        <dbReference type="ARBA" id="ARBA00022475"/>
    </source>
</evidence>
<keyword evidence="4" id="KW-1003">Cell membrane</keyword>
<organism evidence="13 14">
    <name type="scientific">Geobacter sulfurreducens (strain ATCC 51573 / DSM 12127 / PCA)</name>
    <dbReference type="NCBI Taxonomy" id="243231"/>
    <lineage>
        <taxon>Bacteria</taxon>
        <taxon>Pseudomonadati</taxon>
        <taxon>Thermodesulfobacteriota</taxon>
        <taxon>Desulfuromonadia</taxon>
        <taxon>Geobacterales</taxon>
        <taxon>Geobacteraceae</taxon>
        <taxon>Geobacter</taxon>
    </lineage>
</organism>
<dbReference type="InterPro" id="IPR058781">
    <property type="entry name" value="HH_AprE-like"/>
</dbReference>
<evidence type="ECO:0000313" key="14">
    <source>
        <dbReference type="Proteomes" id="UP000000577"/>
    </source>
</evidence>
<dbReference type="InterPro" id="IPR058982">
    <property type="entry name" value="Beta-barrel_AprE"/>
</dbReference>
<dbReference type="InterPro" id="IPR050739">
    <property type="entry name" value="MFP"/>
</dbReference>
<dbReference type="EMBL" id="AE017180">
    <property type="protein sequence ID" value="AAR33610.1"/>
    <property type="molecule type" value="Genomic_DNA"/>
</dbReference>
<dbReference type="PROSITE" id="PS00543">
    <property type="entry name" value="HLYD_FAMILY"/>
    <property type="match status" value="1"/>
</dbReference>
<dbReference type="Pfam" id="PF26002">
    <property type="entry name" value="Beta-barrel_AprE"/>
    <property type="match status" value="1"/>
</dbReference>
<dbReference type="KEGG" id="gsu:GSU0276"/>
<reference evidence="13 14" key="1">
    <citation type="journal article" date="2003" name="Science">
        <title>Genome of Geobacter sulfurreducens: metal reduction in subsurface environments.</title>
        <authorList>
            <person name="Methe B.A."/>
            <person name="Nelson K.E."/>
            <person name="Eisen J.A."/>
            <person name="Paulsen I.T."/>
            <person name="Nelson W."/>
            <person name="Heidelberg J.F."/>
            <person name="Wu D."/>
            <person name="Wu M."/>
            <person name="Ward N."/>
            <person name="Beanan M.J."/>
            <person name="Dodson R.J."/>
            <person name="Madupu R."/>
            <person name="Brinkac L.M."/>
            <person name="Daugherty S.C."/>
            <person name="DeBoy R.T."/>
            <person name="Durkin A.S."/>
            <person name="Gwinn M."/>
            <person name="Kolonay J.F."/>
            <person name="Sullivan S.A."/>
            <person name="Haft D.H."/>
            <person name="Selengut J."/>
            <person name="Davidsen T.M."/>
            <person name="Zafar N."/>
            <person name="White O."/>
            <person name="Tran B."/>
            <person name="Romero C."/>
            <person name="Forberger H.A."/>
            <person name="Weidman J."/>
            <person name="Khouri H."/>
            <person name="Feldblyum T.V."/>
            <person name="Utterback T.R."/>
            <person name="Van Aken S.E."/>
            <person name="Lovley D.R."/>
            <person name="Fraser C.M."/>
        </authorList>
    </citation>
    <scope>NUCLEOTIDE SEQUENCE [LARGE SCALE GENOMIC DNA]</scope>
    <source>
        <strain evidence="14">ATCC 51573 / DSM 12127 / PCA</strain>
    </source>
</reference>
<dbReference type="Proteomes" id="UP000000577">
    <property type="component" value="Chromosome"/>
</dbReference>
<keyword evidence="5" id="KW-0997">Cell inner membrane</keyword>
<dbReference type="NCBIfam" id="TIGR01843">
    <property type="entry name" value="type_I_hlyD"/>
    <property type="match status" value="1"/>
</dbReference>
<dbReference type="EnsemblBacteria" id="AAR33610">
    <property type="protein sequence ID" value="AAR33610"/>
    <property type="gene ID" value="GSU0276"/>
</dbReference>
<dbReference type="Pfam" id="PF25994">
    <property type="entry name" value="HH_AprE"/>
    <property type="match status" value="1"/>
</dbReference>
<keyword evidence="8 10" id="KW-0472">Membrane</keyword>
<proteinExistence type="inferred from homology"/>
<dbReference type="eggNOG" id="COG0845">
    <property type="taxonomic scope" value="Bacteria"/>
</dbReference>
<keyword evidence="14" id="KW-1185">Reference proteome</keyword>
<evidence type="ECO:0000256" key="6">
    <source>
        <dbReference type="ARBA" id="ARBA00022692"/>
    </source>
</evidence>
<dbReference type="PRINTS" id="PR01490">
    <property type="entry name" value="RTXTOXIND"/>
</dbReference>
<accession>Q74GH0</accession>
<evidence type="ECO:0000256" key="5">
    <source>
        <dbReference type="ARBA" id="ARBA00022519"/>
    </source>
</evidence>
<sequence length="390" mass="43392">MNDAMEQTSAKPVRSVLLWAFVVAFILFFIWAYVYRVDQTTRGIGSVISSSRVQVIQAVDGGVLQSLKVKEGDRVRRGQVVALLDQTRSGASVRELDARLAAMKAQSARLRAEVLGSPSVAFPPELRGFPELVKVQQALFDQRRQSLREELRTLDVAVKLAREDAHLVAQLAKTGDVSRSEVIRSERALNDAEAQLINRKNKYYQDASAELAKIEDEINQNEQVRTQRNQQLFDSVMKTPVDGIVKNVRVTTQGGVLRSGEELMQIVPLDDKLIIETKVKPSDIAQIRPGLPAAIRFDAFDYTIHGAVDGTVAYVSADTIKEESKAGEQTYYRVHVEIAGSNPVRTRTGKQLDIIPGMTAQVDIRTGSRTVLDYLLKPLRKTMTESMGER</sequence>
<dbReference type="Gene3D" id="1.10.287.470">
    <property type="entry name" value="Helix hairpin bin"/>
    <property type="match status" value="1"/>
</dbReference>
<dbReference type="SUPFAM" id="SSF111369">
    <property type="entry name" value="HlyD-like secretion proteins"/>
    <property type="match status" value="1"/>
</dbReference>
<feature type="domain" description="AprE-like beta-barrel" evidence="12">
    <location>
        <begin position="273"/>
        <end position="367"/>
    </location>
</feature>
<dbReference type="PANTHER" id="PTHR30386">
    <property type="entry name" value="MEMBRANE FUSION SUBUNIT OF EMRAB-TOLC MULTIDRUG EFFLUX PUMP"/>
    <property type="match status" value="1"/>
</dbReference>
<keyword evidence="3" id="KW-0813">Transport</keyword>
<dbReference type="GO" id="GO:0005886">
    <property type="term" value="C:plasma membrane"/>
    <property type="evidence" value="ECO:0007669"/>
    <property type="project" value="UniProtKB-SubCell"/>
</dbReference>
<dbReference type="AlphaFoldDB" id="Q74GH0"/>
<dbReference type="Gene3D" id="2.40.30.170">
    <property type="match status" value="1"/>
</dbReference>
<evidence type="ECO:0000259" key="12">
    <source>
        <dbReference type="Pfam" id="PF26002"/>
    </source>
</evidence>
<feature type="coiled-coil region" evidence="9">
    <location>
        <begin position="197"/>
        <end position="224"/>
    </location>
</feature>
<evidence type="ECO:0000256" key="1">
    <source>
        <dbReference type="ARBA" id="ARBA00004377"/>
    </source>
</evidence>
<reference evidence="13 14" key="2">
    <citation type="journal article" date="2012" name="BMC Genomics">
        <title>Comparative genomic analysis of Geobacter sulfurreducens KN400, a strain with enhanced capacity for extracellular electron transfer and electricity production.</title>
        <authorList>
            <person name="Butler J.E."/>
            <person name="Young N.D."/>
            <person name="Aklujkar M."/>
            <person name="Lovley D.R."/>
        </authorList>
    </citation>
    <scope>NUCLEOTIDE SEQUENCE [LARGE SCALE GENOMIC DNA]</scope>
    <source>
        <strain evidence="14">ATCC 51573 / DSM 12127 / PCA</strain>
    </source>
</reference>
<dbReference type="Gene3D" id="2.40.50.100">
    <property type="match status" value="1"/>
</dbReference>
<evidence type="ECO:0000256" key="3">
    <source>
        <dbReference type="ARBA" id="ARBA00022448"/>
    </source>
</evidence>
<dbReference type="GO" id="GO:0009306">
    <property type="term" value="P:protein secretion"/>
    <property type="evidence" value="ECO:0007669"/>
    <property type="project" value="InterPro"/>
</dbReference>
<keyword evidence="9" id="KW-0175">Coiled coil</keyword>
<protein>
    <submittedName>
        <fullName evidence="13">Efflux pump, RND family, membrane fusion protein</fullName>
    </submittedName>
</protein>
<dbReference type="InParanoid" id="Q74GH0"/>
<dbReference type="InterPro" id="IPR010129">
    <property type="entry name" value="T1SS_HlyD"/>
</dbReference>
<gene>
    <name evidence="13" type="ordered locus">GSU0276</name>
</gene>
<dbReference type="STRING" id="243231.GSU0276"/>
<feature type="domain" description="AprE-like long alpha-helical hairpin" evidence="11">
    <location>
        <begin position="90"/>
        <end position="165"/>
    </location>
</feature>
<keyword evidence="6 10" id="KW-0812">Transmembrane</keyword>
<evidence type="ECO:0000256" key="8">
    <source>
        <dbReference type="ARBA" id="ARBA00023136"/>
    </source>
</evidence>
<evidence type="ECO:0000256" key="7">
    <source>
        <dbReference type="ARBA" id="ARBA00022989"/>
    </source>
</evidence>
<evidence type="ECO:0000256" key="10">
    <source>
        <dbReference type="SAM" id="Phobius"/>
    </source>
</evidence>
<name>Q74GH0_GEOSL</name>